<evidence type="ECO:0000313" key="10">
    <source>
        <dbReference type="Proteomes" id="UP001623330"/>
    </source>
</evidence>
<dbReference type="Proteomes" id="UP001623330">
    <property type="component" value="Unassembled WGS sequence"/>
</dbReference>
<evidence type="ECO:0000256" key="7">
    <source>
        <dbReference type="RuleBase" id="RU004254"/>
    </source>
</evidence>
<dbReference type="NCBIfam" id="TIGR00677">
    <property type="entry name" value="fadh2_euk"/>
    <property type="match status" value="1"/>
</dbReference>
<dbReference type="PANTHER" id="PTHR45754:SF1">
    <property type="entry name" value="METHYLENETETRAHYDROFOLATE REDUCTASE 1"/>
    <property type="match status" value="1"/>
</dbReference>
<name>A0ABR4NPW6_9SACH</name>
<keyword evidence="4" id="KW-0285">Flavoprotein</keyword>
<protein>
    <submittedName>
        <fullName evidence="9">Methylenetetrahydrofolate reductase 1</fullName>
    </submittedName>
</protein>
<dbReference type="InterPro" id="IPR004621">
    <property type="entry name" value="Fadh2_euk"/>
</dbReference>
<comment type="caution">
    <text evidence="9">The sequence shown here is derived from an EMBL/GenBank/DDBJ whole genome shotgun (WGS) entry which is preliminary data.</text>
</comment>
<dbReference type="InterPro" id="IPR053806">
    <property type="entry name" value="MTHFR_C"/>
</dbReference>
<evidence type="ECO:0000256" key="1">
    <source>
        <dbReference type="ARBA" id="ARBA00001974"/>
    </source>
</evidence>
<accession>A0ABR4NPW6</accession>
<comment type="pathway">
    <text evidence="2 7">One-carbon metabolism; tetrahydrofolate interconversion.</text>
</comment>
<evidence type="ECO:0000256" key="5">
    <source>
        <dbReference type="ARBA" id="ARBA00022827"/>
    </source>
</evidence>
<dbReference type="Pfam" id="PF21895">
    <property type="entry name" value="MTHFR_C"/>
    <property type="match status" value="1"/>
</dbReference>
<dbReference type="CDD" id="cd00537">
    <property type="entry name" value="MTHFR"/>
    <property type="match status" value="1"/>
</dbReference>
<organism evidence="9 10">
    <name type="scientific">Nakaseomyces bracarensis</name>
    <dbReference type="NCBI Taxonomy" id="273131"/>
    <lineage>
        <taxon>Eukaryota</taxon>
        <taxon>Fungi</taxon>
        <taxon>Dikarya</taxon>
        <taxon>Ascomycota</taxon>
        <taxon>Saccharomycotina</taxon>
        <taxon>Saccharomycetes</taxon>
        <taxon>Saccharomycetales</taxon>
        <taxon>Saccharomycetaceae</taxon>
        <taxon>Nakaseomyces</taxon>
    </lineage>
</organism>
<keyword evidence="10" id="KW-1185">Reference proteome</keyword>
<dbReference type="Gene3D" id="3.20.20.220">
    <property type="match status" value="1"/>
</dbReference>
<evidence type="ECO:0000259" key="8">
    <source>
        <dbReference type="Pfam" id="PF21895"/>
    </source>
</evidence>
<keyword evidence="6" id="KW-0560">Oxidoreductase</keyword>
<dbReference type="InterPro" id="IPR003171">
    <property type="entry name" value="Mehydrof_redctse-like"/>
</dbReference>
<evidence type="ECO:0000256" key="2">
    <source>
        <dbReference type="ARBA" id="ARBA00004777"/>
    </source>
</evidence>
<reference evidence="9 10" key="1">
    <citation type="submission" date="2024-05" db="EMBL/GenBank/DDBJ databases">
        <title>Long read based assembly of the Candida bracarensis genome reveals expanded adhesin content.</title>
        <authorList>
            <person name="Marcet-Houben M."/>
            <person name="Ksiezopolska E."/>
            <person name="Gabaldon T."/>
        </authorList>
    </citation>
    <scope>NUCLEOTIDE SEQUENCE [LARGE SCALE GENOMIC DNA]</scope>
    <source>
        <strain evidence="9 10">CBM6</strain>
    </source>
</reference>
<keyword evidence="5" id="KW-0274">FAD</keyword>
<sequence>MTIRDLYNQRDGPLISLEFFPPKTESGKRNLLERMERMSALDPLFITVTWGAGGSTAEKTLELAKIAQSDLHVPICMHLTCTNMDTKLITEALEACREHGIKNILALRGDAPISEDWHNNNDVVEEPQFKYAVDLVKFIKANYGDEFCIGVAAYPEGHCEGEAEGNEQNPLKDLVYLKEKIDAGAEFVITQLFYDVNKFLDFERLFRERISKDIPVFPGLMPINSFSLFHRAARLSHASIPQHIIDKFPTEIQNDDGIVKTIGVEILIDIIEEIHSKTNGRVKCFHFYTLNLEKAVAQIVSQSTTLSKILEDSDNEDDEVFEQEDDDGDIVLADSHEENPTKFKRRRQSSTVSADIMHNRAIISRGKTDRSESAEFPSKKLVVSISSGSGILGRDATWDEFPNGRFGDSRSPAYGEIDGYGPSLKVSTKKAYELWGSPISIRDLKVIFVRYLEGSIHALPWCDLGLSAETALIQEELIQLNHRGYLTLASQPCTNASTSTDKIFGWGPNKGHVYQKAFIEMFVNQRQWETVLKPKLDYYGRRKFSYYAGNSSGSFETNLDPHSSNVVTWGVFPNSQVIQTTIIEEESFKAWRDEAFSIWFEWSKLFPRNTPSNTLLREVYSNYCLVSIVHHDFIETDELWDMLLE</sequence>
<evidence type="ECO:0000256" key="4">
    <source>
        <dbReference type="ARBA" id="ARBA00022630"/>
    </source>
</evidence>
<feature type="domain" description="MTHFR SAM-binding regulatory" evidence="8">
    <location>
        <begin position="393"/>
        <end position="643"/>
    </location>
</feature>
<evidence type="ECO:0000313" key="9">
    <source>
        <dbReference type="EMBL" id="KAL3230137.1"/>
    </source>
</evidence>
<dbReference type="Pfam" id="PF02219">
    <property type="entry name" value="MTHFR"/>
    <property type="match status" value="1"/>
</dbReference>
<comment type="similarity">
    <text evidence="3">Belongs to the methylenetetrahydrofolate reductase family.</text>
</comment>
<dbReference type="EMBL" id="JBEVYD010000010">
    <property type="protein sequence ID" value="KAL3230137.1"/>
    <property type="molecule type" value="Genomic_DNA"/>
</dbReference>
<dbReference type="SUPFAM" id="SSF51730">
    <property type="entry name" value="FAD-linked oxidoreductase"/>
    <property type="match status" value="1"/>
</dbReference>
<proteinExistence type="inferred from homology"/>
<gene>
    <name evidence="9" type="ORF">RNJ44_01500</name>
</gene>
<dbReference type="InterPro" id="IPR029041">
    <property type="entry name" value="FAD-linked_oxidoreductase-like"/>
</dbReference>
<comment type="cofactor">
    <cofactor evidence="1">
        <name>FAD</name>
        <dbReference type="ChEBI" id="CHEBI:57692"/>
    </cofactor>
</comment>
<evidence type="ECO:0000256" key="3">
    <source>
        <dbReference type="ARBA" id="ARBA00006743"/>
    </source>
</evidence>
<dbReference type="PANTHER" id="PTHR45754">
    <property type="entry name" value="METHYLENETETRAHYDROFOLATE REDUCTASE"/>
    <property type="match status" value="1"/>
</dbReference>
<evidence type="ECO:0000256" key="6">
    <source>
        <dbReference type="ARBA" id="ARBA00023002"/>
    </source>
</evidence>